<dbReference type="PANTHER" id="PTHR38730:SF1">
    <property type="entry name" value="SLL7028 PROTEIN"/>
    <property type="match status" value="1"/>
</dbReference>
<evidence type="ECO:0000256" key="1">
    <source>
        <dbReference type="SAM" id="MobiDB-lite"/>
    </source>
</evidence>
<dbReference type="Pfam" id="PF13203">
    <property type="entry name" value="DUF2201_N"/>
    <property type="match status" value="1"/>
</dbReference>
<reference evidence="4" key="1">
    <citation type="submission" date="2022-06" db="EMBL/GenBank/DDBJ databases">
        <title>Sequencing the genomes of 1000 actinobacteria strains.</title>
        <authorList>
            <person name="Klenk H.-P."/>
        </authorList>
    </citation>
    <scope>NUCLEOTIDE SEQUENCE</scope>
    <source>
        <strain evidence="4">DSM 46694</strain>
    </source>
</reference>
<dbReference type="Pfam" id="PF09967">
    <property type="entry name" value="DUF2201"/>
    <property type="match status" value="1"/>
</dbReference>
<dbReference type="AlphaFoldDB" id="A0A9X2GU72"/>
<dbReference type="EMBL" id="JAMZEB010000002">
    <property type="protein sequence ID" value="MCP2364065.1"/>
    <property type="molecule type" value="Genomic_DNA"/>
</dbReference>
<accession>A0A9X2GU72</accession>
<dbReference type="PANTHER" id="PTHR38730">
    <property type="entry name" value="SLL7028 PROTEIN"/>
    <property type="match status" value="1"/>
</dbReference>
<name>A0A9X2GU72_9ACTN</name>
<evidence type="ECO:0000259" key="3">
    <source>
        <dbReference type="Pfam" id="PF13203"/>
    </source>
</evidence>
<dbReference type="CDD" id="cd00198">
    <property type="entry name" value="vWFA"/>
    <property type="match status" value="1"/>
</dbReference>
<proteinExistence type="predicted"/>
<evidence type="ECO:0000259" key="2">
    <source>
        <dbReference type="Pfam" id="PF09967"/>
    </source>
</evidence>
<keyword evidence="5" id="KW-1185">Reference proteome</keyword>
<dbReference type="Proteomes" id="UP001139648">
    <property type="component" value="Unassembled WGS sequence"/>
</dbReference>
<protein>
    <submittedName>
        <fullName evidence="4">Metal-dependent peptidase</fullName>
    </submittedName>
</protein>
<feature type="domain" description="VWA-like" evidence="2">
    <location>
        <begin position="276"/>
        <end position="399"/>
    </location>
</feature>
<feature type="domain" description="Putative metallopeptidase" evidence="3">
    <location>
        <begin position="10"/>
        <end position="270"/>
    </location>
</feature>
<dbReference type="InterPro" id="IPR036465">
    <property type="entry name" value="vWFA_dom_sf"/>
</dbReference>
<comment type="caution">
    <text evidence="4">The sequence shown here is derived from an EMBL/GenBank/DDBJ whole genome shotgun (WGS) entry which is preliminary data.</text>
</comment>
<feature type="region of interest" description="Disordered" evidence="1">
    <location>
        <begin position="148"/>
        <end position="167"/>
    </location>
</feature>
<sequence length="403" mass="44086">MTSPELWEKWSAARVRAAHQAPYLATALLALDRVLVTGASGELRRFPADPGWHVYAGVEELARQSVQEVAFWLVHQVTHLLRGHARRCPGGVVEPLPEERQTWNLATDAEINDDLTSDLTPEATTPAHLGLPDGWTAEQYWHALRDSSRRHGHDLPPTTTPGDCGSGCDGLPRPWERDDLPPALSSTTARLTALDTARRIRERLNAQDDVPAGWRRWADQVLEPTVSWCRHLSAMVRHGLTQAAGRVDHTYLRPSRRAAALPGIVLPSLRRPLPSVTVLIDTSGSITETMLAQALAEVTGVLRAMGVGRRLLTVITCDARAYRPQTLTRVSDLRLDGGGGTDLRAGFAAALSTRPRPDLIIAITDGRTPWPHRPPGTRVVVALLDPAGRSPEWARTVHVEGAP</sequence>
<dbReference type="RefSeq" id="WP_253756178.1">
    <property type="nucleotide sequence ID" value="NZ_BAABKA010000104.1"/>
</dbReference>
<evidence type="ECO:0000313" key="4">
    <source>
        <dbReference type="EMBL" id="MCP2364065.1"/>
    </source>
</evidence>
<evidence type="ECO:0000313" key="5">
    <source>
        <dbReference type="Proteomes" id="UP001139648"/>
    </source>
</evidence>
<dbReference type="InterPro" id="IPR025154">
    <property type="entry name" value="Put_metallopeptidase_dom"/>
</dbReference>
<gene>
    <name evidence="4" type="ORF">HD597_011085</name>
</gene>
<dbReference type="InterPro" id="IPR018698">
    <property type="entry name" value="VWA-like_dom"/>
</dbReference>
<organism evidence="4 5">
    <name type="scientific">Nonomuraea thailandensis</name>
    <dbReference type="NCBI Taxonomy" id="1188745"/>
    <lineage>
        <taxon>Bacteria</taxon>
        <taxon>Bacillati</taxon>
        <taxon>Actinomycetota</taxon>
        <taxon>Actinomycetes</taxon>
        <taxon>Streptosporangiales</taxon>
        <taxon>Streptosporangiaceae</taxon>
        <taxon>Nonomuraea</taxon>
    </lineage>
</organism>
<dbReference type="SUPFAM" id="SSF53300">
    <property type="entry name" value="vWA-like"/>
    <property type="match status" value="1"/>
</dbReference>